<accession>A0A1B7N5C4</accession>
<feature type="transmembrane region" description="Helical" evidence="7">
    <location>
        <begin position="284"/>
        <end position="311"/>
    </location>
</feature>
<dbReference type="Pfam" id="PF07690">
    <property type="entry name" value="MFS_1"/>
    <property type="match status" value="1"/>
</dbReference>
<reference evidence="9 10" key="1">
    <citation type="submission" date="2016-06" db="EMBL/GenBank/DDBJ databases">
        <title>Comparative genomics of the ectomycorrhizal sister species Rhizopogon vinicolor and Rhizopogon vesiculosus (Basidiomycota: Boletales) reveals a divergence of the mating type B locus.</title>
        <authorList>
            <consortium name="DOE Joint Genome Institute"/>
            <person name="Mujic A.B."/>
            <person name="Kuo A."/>
            <person name="Tritt A."/>
            <person name="Lipzen A."/>
            <person name="Chen C."/>
            <person name="Johnson J."/>
            <person name="Sharma A."/>
            <person name="Barry K."/>
            <person name="Grigoriev I.V."/>
            <person name="Spatafora J.W."/>
        </authorList>
    </citation>
    <scope>NUCLEOTIDE SEQUENCE [LARGE SCALE GENOMIC DNA]</scope>
    <source>
        <strain evidence="9 10">AM-OR11-026</strain>
    </source>
</reference>
<evidence type="ECO:0000256" key="6">
    <source>
        <dbReference type="SAM" id="MobiDB-lite"/>
    </source>
</evidence>
<feature type="transmembrane region" description="Helical" evidence="7">
    <location>
        <begin position="135"/>
        <end position="156"/>
    </location>
</feature>
<organism evidence="9 10">
    <name type="scientific">Rhizopogon vinicolor AM-OR11-026</name>
    <dbReference type="NCBI Taxonomy" id="1314800"/>
    <lineage>
        <taxon>Eukaryota</taxon>
        <taxon>Fungi</taxon>
        <taxon>Dikarya</taxon>
        <taxon>Basidiomycota</taxon>
        <taxon>Agaricomycotina</taxon>
        <taxon>Agaricomycetes</taxon>
        <taxon>Agaricomycetidae</taxon>
        <taxon>Boletales</taxon>
        <taxon>Suillineae</taxon>
        <taxon>Rhizopogonaceae</taxon>
        <taxon>Rhizopogon</taxon>
    </lineage>
</organism>
<dbReference type="GO" id="GO:0022857">
    <property type="term" value="F:transmembrane transporter activity"/>
    <property type="evidence" value="ECO:0007669"/>
    <property type="project" value="InterPro"/>
</dbReference>
<dbReference type="Proteomes" id="UP000092154">
    <property type="component" value="Unassembled WGS sequence"/>
</dbReference>
<keyword evidence="5 7" id="KW-0472">Membrane</keyword>
<keyword evidence="10" id="KW-1185">Reference proteome</keyword>
<feature type="domain" description="Major facilitator superfamily (MFS) profile" evidence="8">
    <location>
        <begin position="39"/>
        <end position="484"/>
    </location>
</feature>
<evidence type="ECO:0000256" key="5">
    <source>
        <dbReference type="ARBA" id="ARBA00023136"/>
    </source>
</evidence>
<dbReference type="InterPro" id="IPR020846">
    <property type="entry name" value="MFS_dom"/>
</dbReference>
<keyword evidence="4 7" id="KW-1133">Transmembrane helix</keyword>
<feature type="transmembrane region" description="Helical" evidence="7">
    <location>
        <begin position="357"/>
        <end position="375"/>
    </location>
</feature>
<evidence type="ECO:0000256" key="4">
    <source>
        <dbReference type="ARBA" id="ARBA00022989"/>
    </source>
</evidence>
<feature type="transmembrane region" description="Helical" evidence="7">
    <location>
        <begin position="168"/>
        <end position="191"/>
    </location>
</feature>
<evidence type="ECO:0000256" key="1">
    <source>
        <dbReference type="ARBA" id="ARBA00004141"/>
    </source>
</evidence>
<feature type="transmembrane region" description="Helical" evidence="7">
    <location>
        <begin position="111"/>
        <end position="129"/>
    </location>
</feature>
<feature type="compositionally biased region" description="Polar residues" evidence="6">
    <location>
        <begin position="247"/>
        <end position="258"/>
    </location>
</feature>
<keyword evidence="2" id="KW-0813">Transport</keyword>
<name>A0A1B7N5C4_9AGAM</name>
<evidence type="ECO:0000313" key="9">
    <source>
        <dbReference type="EMBL" id="OAX40050.1"/>
    </source>
</evidence>
<dbReference type="PANTHER" id="PTHR23504:SF15">
    <property type="entry name" value="MAJOR FACILITATOR SUPERFAMILY (MFS) PROFILE DOMAIN-CONTAINING PROTEIN"/>
    <property type="match status" value="1"/>
</dbReference>
<feature type="region of interest" description="Disordered" evidence="6">
    <location>
        <begin position="242"/>
        <end position="266"/>
    </location>
</feature>
<protein>
    <submittedName>
        <fullName evidence="9">MFS general substrate transporter</fullName>
    </submittedName>
</protein>
<feature type="transmembrane region" description="Helical" evidence="7">
    <location>
        <begin position="395"/>
        <end position="415"/>
    </location>
</feature>
<dbReference type="EMBL" id="KV448226">
    <property type="protein sequence ID" value="OAX40050.1"/>
    <property type="molecule type" value="Genomic_DNA"/>
</dbReference>
<dbReference type="CDD" id="cd17330">
    <property type="entry name" value="MFS_SLC46_TetA_like"/>
    <property type="match status" value="1"/>
</dbReference>
<dbReference type="PROSITE" id="PS50850">
    <property type="entry name" value="MFS"/>
    <property type="match status" value="1"/>
</dbReference>
<dbReference type="PANTHER" id="PTHR23504">
    <property type="entry name" value="MAJOR FACILITATOR SUPERFAMILY DOMAIN-CONTAINING PROTEIN 10"/>
    <property type="match status" value="1"/>
</dbReference>
<evidence type="ECO:0000256" key="7">
    <source>
        <dbReference type="SAM" id="Phobius"/>
    </source>
</evidence>
<proteinExistence type="predicted"/>
<evidence type="ECO:0000256" key="3">
    <source>
        <dbReference type="ARBA" id="ARBA00022692"/>
    </source>
</evidence>
<feature type="transmembrane region" description="Helical" evidence="7">
    <location>
        <begin position="211"/>
        <end position="233"/>
    </location>
</feature>
<dbReference type="InterPro" id="IPR011701">
    <property type="entry name" value="MFS"/>
</dbReference>
<dbReference type="InParanoid" id="A0A1B7N5C4"/>
<dbReference type="AlphaFoldDB" id="A0A1B7N5C4"/>
<dbReference type="GO" id="GO:0016020">
    <property type="term" value="C:membrane"/>
    <property type="evidence" value="ECO:0007669"/>
    <property type="project" value="UniProtKB-SubCell"/>
</dbReference>
<dbReference type="OrthoDB" id="419616at2759"/>
<evidence type="ECO:0000259" key="8">
    <source>
        <dbReference type="PROSITE" id="PS50850"/>
    </source>
</evidence>
<keyword evidence="3 7" id="KW-0812">Transmembrane</keyword>
<comment type="subcellular location">
    <subcellularLocation>
        <location evidence="1">Membrane</location>
        <topology evidence="1">Multi-pass membrane protein</topology>
    </subcellularLocation>
</comment>
<dbReference type="SUPFAM" id="SSF103473">
    <property type="entry name" value="MFS general substrate transporter"/>
    <property type="match status" value="1"/>
</dbReference>
<feature type="transmembrane region" description="Helical" evidence="7">
    <location>
        <begin position="323"/>
        <end position="345"/>
    </location>
</feature>
<sequence length="497" mass="53188">MHPVDDTTNYDETCPLLRASNAEAQNPEKPIPTPVPKGQLAALCTVRLVDPIAFTQLFPYVNEFMSDLHLTDDPSKIGFYSGLVESIFAVSQLCSIYQWAKISDVVGRRPVILVGILGLAAATVMFGLSKSLASVLLARALGGLFSGIIAVLHSVLGEITDSSNQMIAFPIYGLAWPLGSIIGPLIGGSFSHPATKYPDVFGYQFLKDYPYFLPCFFSSVIAVIGVLLGFIFLEETLPSKRKRTNEKSGSPTASTGDNATTTPPAPPERPIGVSELLSMPIMSALALSGFTLSYLNTSFDVVFVLFCYSPIESGGLAFSASQIGYSLATSGVIAASIQLCIMSYLLRTFDSAKMYNFCMALWPYTFLVLPILNLIARAGLDTATGELGATTTALLWVGIAFVLLLGKIAGLAYSLSMILIKENAPGAASLGQCNGIVQFAMCFARSFAPFLVSSLFAVSIEYNLLGGYLWVAAMVTVSFMGTRISRKIEQNSVKTVG</sequence>
<dbReference type="InterPro" id="IPR036259">
    <property type="entry name" value="MFS_trans_sf"/>
</dbReference>
<evidence type="ECO:0000313" key="10">
    <source>
        <dbReference type="Proteomes" id="UP000092154"/>
    </source>
</evidence>
<gene>
    <name evidence="9" type="ORF">K503DRAFT_768961</name>
</gene>
<dbReference type="Gene3D" id="1.20.1250.20">
    <property type="entry name" value="MFS general substrate transporter like domains"/>
    <property type="match status" value="1"/>
</dbReference>
<evidence type="ECO:0000256" key="2">
    <source>
        <dbReference type="ARBA" id="ARBA00022448"/>
    </source>
</evidence>